<name>A0A5K7ZJQ8_9BACT</name>
<evidence type="ECO:0000313" key="1">
    <source>
        <dbReference type="EMBL" id="BBO81121.1"/>
    </source>
</evidence>
<organism evidence="1 2">
    <name type="scientific">Desulfosarcina ovata subsp. sediminis</name>
    <dbReference type="NCBI Taxonomy" id="885957"/>
    <lineage>
        <taxon>Bacteria</taxon>
        <taxon>Pseudomonadati</taxon>
        <taxon>Thermodesulfobacteriota</taxon>
        <taxon>Desulfobacteria</taxon>
        <taxon>Desulfobacterales</taxon>
        <taxon>Desulfosarcinaceae</taxon>
        <taxon>Desulfosarcina</taxon>
    </lineage>
</organism>
<dbReference type="EMBL" id="AP021876">
    <property type="protein sequence ID" value="BBO81121.1"/>
    <property type="molecule type" value="Genomic_DNA"/>
</dbReference>
<proteinExistence type="predicted"/>
<gene>
    <name evidence="1" type="ORF">DSCO28_16870</name>
</gene>
<evidence type="ECO:0000313" key="2">
    <source>
        <dbReference type="Proteomes" id="UP000425960"/>
    </source>
</evidence>
<reference evidence="1 2" key="1">
    <citation type="submission" date="2019-11" db="EMBL/GenBank/DDBJ databases">
        <title>Comparative genomics of hydrocarbon-degrading Desulfosarcina strains.</title>
        <authorList>
            <person name="Watanabe M."/>
            <person name="Kojima H."/>
            <person name="Fukui M."/>
        </authorList>
    </citation>
    <scope>NUCLEOTIDE SEQUENCE [LARGE SCALE GENOMIC DNA]</scope>
    <source>
        <strain evidence="1 2">28bB2T</strain>
    </source>
</reference>
<dbReference type="RefSeq" id="WP_155321913.1">
    <property type="nucleotide sequence ID" value="NZ_AP021876.1"/>
</dbReference>
<sequence>MNDDTHDVSLIAPSLEQVQQRFESWRQCRKKRTRIPQILWKAAAALSETYSISRLSKALRVNHTALKNQVAKLNVPEPSRSDLSPFVELPVPVEPFLESSIEMIKSDGSVMRMHIKGAGCLDLMELGRAFLAIDS</sequence>
<dbReference type="KEGG" id="dov:DSCO28_16870"/>
<accession>A0A5K7ZJQ8</accession>
<dbReference type="AlphaFoldDB" id="A0A5K7ZJQ8"/>
<dbReference type="Proteomes" id="UP000425960">
    <property type="component" value="Chromosome"/>
</dbReference>
<protein>
    <submittedName>
        <fullName evidence="1">Uncharacterized protein</fullName>
    </submittedName>
</protein>